<dbReference type="Gramene" id="PNT62627">
    <property type="protein sequence ID" value="PNT62627"/>
    <property type="gene ID" value="BRADI_4g06055v3"/>
</dbReference>
<protein>
    <submittedName>
        <fullName evidence="1 2">Uncharacterized protein</fullName>
    </submittedName>
</protein>
<accession>A0A2K2CKS3</accession>
<reference evidence="1" key="2">
    <citation type="submission" date="2017-06" db="EMBL/GenBank/DDBJ databases">
        <title>WGS assembly of Brachypodium distachyon.</title>
        <authorList>
            <consortium name="The International Brachypodium Initiative"/>
            <person name="Lucas S."/>
            <person name="Harmon-Smith M."/>
            <person name="Lail K."/>
            <person name="Tice H."/>
            <person name="Grimwood J."/>
            <person name="Bruce D."/>
            <person name="Barry K."/>
            <person name="Shu S."/>
            <person name="Lindquist E."/>
            <person name="Wang M."/>
            <person name="Pitluck S."/>
            <person name="Vogel J.P."/>
            <person name="Garvin D.F."/>
            <person name="Mockler T.C."/>
            <person name="Schmutz J."/>
            <person name="Rokhsar D."/>
            <person name="Bevan M.W."/>
        </authorList>
    </citation>
    <scope>NUCLEOTIDE SEQUENCE</scope>
    <source>
        <strain evidence="1">Bd21</strain>
    </source>
</reference>
<dbReference type="AlphaFoldDB" id="A0A2K2CKS3"/>
<sequence length="60" mass="6828">MDKKETRRCELLMWTKASAPLWLKTKASAPCTGHQNHNEASALPLFRAPDLSKHTLHLFV</sequence>
<evidence type="ECO:0000313" key="1">
    <source>
        <dbReference type="EMBL" id="PNT62627.1"/>
    </source>
</evidence>
<name>A0A2K2CKS3_BRADI</name>
<reference evidence="1 2" key="1">
    <citation type="journal article" date="2010" name="Nature">
        <title>Genome sequencing and analysis of the model grass Brachypodium distachyon.</title>
        <authorList>
            <consortium name="International Brachypodium Initiative"/>
        </authorList>
    </citation>
    <scope>NUCLEOTIDE SEQUENCE [LARGE SCALE GENOMIC DNA]</scope>
    <source>
        <strain evidence="1 2">Bd21</strain>
    </source>
</reference>
<evidence type="ECO:0000313" key="3">
    <source>
        <dbReference type="Proteomes" id="UP000008810"/>
    </source>
</evidence>
<organism evidence="1">
    <name type="scientific">Brachypodium distachyon</name>
    <name type="common">Purple false brome</name>
    <name type="synonym">Trachynia distachya</name>
    <dbReference type="NCBI Taxonomy" id="15368"/>
    <lineage>
        <taxon>Eukaryota</taxon>
        <taxon>Viridiplantae</taxon>
        <taxon>Streptophyta</taxon>
        <taxon>Embryophyta</taxon>
        <taxon>Tracheophyta</taxon>
        <taxon>Spermatophyta</taxon>
        <taxon>Magnoliopsida</taxon>
        <taxon>Liliopsida</taxon>
        <taxon>Poales</taxon>
        <taxon>Poaceae</taxon>
        <taxon>BOP clade</taxon>
        <taxon>Pooideae</taxon>
        <taxon>Stipodae</taxon>
        <taxon>Brachypodieae</taxon>
        <taxon>Brachypodium</taxon>
    </lineage>
</organism>
<dbReference type="EMBL" id="CM000883">
    <property type="protein sequence ID" value="PNT62627.1"/>
    <property type="molecule type" value="Genomic_DNA"/>
</dbReference>
<keyword evidence="3" id="KW-1185">Reference proteome</keyword>
<reference evidence="2" key="3">
    <citation type="submission" date="2018-08" db="UniProtKB">
        <authorList>
            <consortium name="EnsemblPlants"/>
        </authorList>
    </citation>
    <scope>IDENTIFICATION</scope>
    <source>
        <strain evidence="2">cv. Bd21</strain>
    </source>
</reference>
<dbReference type="Proteomes" id="UP000008810">
    <property type="component" value="Chromosome 4"/>
</dbReference>
<evidence type="ECO:0000313" key="2">
    <source>
        <dbReference type="EnsemblPlants" id="PNT62627"/>
    </source>
</evidence>
<gene>
    <name evidence="1" type="ORF">BRADI_4g06055v3</name>
</gene>
<dbReference type="InParanoid" id="A0A2K2CKS3"/>
<dbReference type="EnsemblPlants" id="PNT62627">
    <property type="protein sequence ID" value="PNT62627"/>
    <property type="gene ID" value="BRADI_4g06055v3"/>
</dbReference>
<proteinExistence type="predicted"/>